<accession>A0A8J2WT60</accession>
<dbReference type="GO" id="GO:0062101">
    <property type="term" value="F:peptidyl-aspartic acid 3-dioxygenase activity"/>
    <property type="evidence" value="ECO:0007669"/>
    <property type="project" value="InterPro"/>
</dbReference>
<protein>
    <recommendedName>
        <fullName evidence="3">Aspartyl/asparaginy/proline hydroxylase domain-containing protein</fullName>
    </recommendedName>
</protein>
<sequence>MSSARLSLTLLIVAADALAASPARLVNPLQPGPFPASSDVEIVETFVAMPGAGKLPAEWEQLWRRGAAAHDEFMREFDAAGGAVTDAAWSALESAAESLEELGQYKLDPVRASMLFGKLVEVYASLSRDDGKCLRAAHWCVQQACTQACVDAYAVDEASPRDAFNAAISSAVTYYRRGGDLARAEAARALANKHPAAATKYERVDQTPKVYFPGLTAQRFWPSRDFEVVRKLEAAFADESTRAAMLDDVDSLIRHNALKRLVSPSAPFRPPSKAADAAGEGAWSELPLYDGIEWDAEACALAPTLSRLLQTDEGRALPELGAAPLDSTRPNLCGTPVVATVLRLAPGANILPHCGVTNRRLIMQFALRGSDGVTFTVGDEPRSYGGDGHAIVFDDSFEHHVRHDGAEDRYVLFAILKHPDVEEGLYG</sequence>
<dbReference type="InterPro" id="IPR027443">
    <property type="entry name" value="IPNS-like_sf"/>
</dbReference>
<dbReference type="SUPFAM" id="SSF51197">
    <property type="entry name" value="Clavaminate synthase-like"/>
    <property type="match status" value="1"/>
</dbReference>
<comment type="caution">
    <text evidence="4">The sequence shown here is derived from an EMBL/GenBank/DDBJ whole genome shotgun (WGS) entry which is preliminary data.</text>
</comment>
<dbReference type="PANTHER" id="PTHR12366">
    <property type="entry name" value="ASPARTYL/ASPARAGINYL BETA-HYDROXYLASE"/>
    <property type="match status" value="1"/>
</dbReference>
<dbReference type="InterPro" id="IPR007803">
    <property type="entry name" value="Asp/Arg/Pro-Hydrxlase"/>
</dbReference>
<dbReference type="EMBL" id="CAKKNE010000001">
    <property type="protein sequence ID" value="CAH0364450.1"/>
    <property type="molecule type" value="Genomic_DNA"/>
</dbReference>
<gene>
    <name evidence="4" type="ORF">PECAL_1P08120</name>
</gene>
<dbReference type="AlphaFoldDB" id="A0A8J2WT60"/>
<reference evidence="4" key="1">
    <citation type="submission" date="2021-11" db="EMBL/GenBank/DDBJ databases">
        <authorList>
            <consortium name="Genoscope - CEA"/>
            <person name="William W."/>
        </authorList>
    </citation>
    <scope>NUCLEOTIDE SEQUENCE</scope>
</reference>
<dbReference type="OrthoDB" id="438431at2759"/>
<evidence type="ECO:0000256" key="2">
    <source>
        <dbReference type="SAM" id="SignalP"/>
    </source>
</evidence>
<dbReference type="Pfam" id="PF05118">
    <property type="entry name" value="Asp_Arg_Hydrox"/>
    <property type="match status" value="1"/>
</dbReference>
<proteinExistence type="inferred from homology"/>
<name>A0A8J2WT60_9STRA</name>
<comment type="similarity">
    <text evidence="1">Belongs to the aspartyl/asparaginyl beta-hydroxylase family.</text>
</comment>
<evidence type="ECO:0000313" key="5">
    <source>
        <dbReference type="Proteomes" id="UP000789595"/>
    </source>
</evidence>
<evidence type="ECO:0000259" key="3">
    <source>
        <dbReference type="Pfam" id="PF05118"/>
    </source>
</evidence>
<evidence type="ECO:0000256" key="1">
    <source>
        <dbReference type="ARBA" id="ARBA00007730"/>
    </source>
</evidence>
<feature type="chain" id="PRO_5035240439" description="Aspartyl/asparaginy/proline hydroxylase domain-containing protein" evidence="2">
    <location>
        <begin position="20"/>
        <end position="427"/>
    </location>
</feature>
<dbReference type="GO" id="GO:0005783">
    <property type="term" value="C:endoplasmic reticulum"/>
    <property type="evidence" value="ECO:0007669"/>
    <property type="project" value="TreeGrafter"/>
</dbReference>
<organism evidence="4 5">
    <name type="scientific">Pelagomonas calceolata</name>
    <dbReference type="NCBI Taxonomy" id="35677"/>
    <lineage>
        <taxon>Eukaryota</taxon>
        <taxon>Sar</taxon>
        <taxon>Stramenopiles</taxon>
        <taxon>Ochrophyta</taxon>
        <taxon>Pelagophyceae</taxon>
        <taxon>Pelagomonadales</taxon>
        <taxon>Pelagomonadaceae</taxon>
        <taxon>Pelagomonas</taxon>
    </lineage>
</organism>
<evidence type="ECO:0000313" key="4">
    <source>
        <dbReference type="EMBL" id="CAH0364450.1"/>
    </source>
</evidence>
<dbReference type="Gene3D" id="2.60.120.330">
    <property type="entry name" value="B-lactam Antibiotic, Isopenicillin N Synthase, Chain"/>
    <property type="match status" value="1"/>
</dbReference>
<dbReference type="PANTHER" id="PTHR12366:SF32">
    <property type="entry name" value="ASPARTATE BETA-HYDROXYLASE ISOFORM X1"/>
    <property type="match status" value="1"/>
</dbReference>
<feature type="domain" description="Aspartyl/asparaginy/proline hydroxylase" evidence="3">
    <location>
        <begin position="258"/>
        <end position="419"/>
    </location>
</feature>
<dbReference type="InterPro" id="IPR039038">
    <property type="entry name" value="ASPH"/>
</dbReference>
<dbReference type="Proteomes" id="UP000789595">
    <property type="component" value="Unassembled WGS sequence"/>
</dbReference>
<feature type="signal peptide" evidence="2">
    <location>
        <begin position="1"/>
        <end position="19"/>
    </location>
</feature>
<keyword evidence="2" id="KW-0732">Signal</keyword>
<keyword evidence="5" id="KW-1185">Reference proteome</keyword>